<gene>
    <name evidence="2" type="primary">X975_20201</name>
    <name evidence="2" type="ORF">NPIL_472091</name>
</gene>
<dbReference type="InterPro" id="IPR029526">
    <property type="entry name" value="PGBD"/>
</dbReference>
<dbReference type="PANTHER" id="PTHR46599:SF3">
    <property type="entry name" value="PIGGYBAC TRANSPOSABLE ELEMENT-DERIVED PROTEIN 4"/>
    <property type="match status" value="1"/>
</dbReference>
<feature type="domain" description="PiggyBac transposable element-derived protein" evidence="1">
    <location>
        <begin position="1"/>
        <end position="111"/>
    </location>
</feature>
<protein>
    <submittedName>
        <fullName evidence="2">PiggyBac transposable element-derived protein 4</fullName>
    </submittedName>
</protein>
<organism evidence="2 3">
    <name type="scientific">Nephila pilipes</name>
    <name type="common">Giant wood spider</name>
    <name type="synonym">Nephila maculata</name>
    <dbReference type="NCBI Taxonomy" id="299642"/>
    <lineage>
        <taxon>Eukaryota</taxon>
        <taxon>Metazoa</taxon>
        <taxon>Ecdysozoa</taxon>
        <taxon>Arthropoda</taxon>
        <taxon>Chelicerata</taxon>
        <taxon>Arachnida</taxon>
        <taxon>Araneae</taxon>
        <taxon>Araneomorphae</taxon>
        <taxon>Entelegynae</taxon>
        <taxon>Araneoidea</taxon>
        <taxon>Nephilidae</taxon>
        <taxon>Nephila</taxon>
    </lineage>
</organism>
<dbReference type="Pfam" id="PF13843">
    <property type="entry name" value="DDE_Tnp_1_7"/>
    <property type="match status" value="1"/>
</dbReference>
<evidence type="ECO:0000313" key="2">
    <source>
        <dbReference type="EMBL" id="GFS90833.1"/>
    </source>
</evidence>
<dbReference type="OrthoDB" id="6433867at2759"/>
<proteinExistence type="predicted"/>
<reference evidence="2" key="1">
    <citation type="submission" date="2020-08" db="EMBL/GenBank/DDBJ databases">
        <title>Multicomponent nature underlies the extraordinary mechanical properties of spider dragline silk.</title>
        <authorList>
            <person name="Kono N."/>
            <person name="Nakamura H."/>
            <person name="Mori M."/>
            <person name="Yoshida Y."/>
            <person name="Ohtoshi R."/>
            <person name="Malay A.D."/>
            <person name="Moran D.A.P."/>
            <person name="Tomita M."/>
            <person name="Numata K."/>
            <person name="Arakawa K."/>
        </authorList>
    </citation>
    <scope>NUCLEOTIDE SEQUENCE</scope>
</reference>
<dbReference type="PANTHER" id="PTHR46599">
    <property type="entry name" value="PIGGYBAC TRANSPOSABLE ELEMENT-DERIVED PROTEIN 4"/>
    <property type="match status" value="1"/>
</dbReference>
<accession>A0A8X6TAY9</accession>
<dbReference type="AlphaFoldDB" id="A0A8X6TAY9"/>
<comment type="caution">
    <text evidence="2">The sequence shown here is derived from an EMBL/GenBank/DDBJ whole genome shotgun (WGS) entry which is preliminary data.</text>
</comment>
<keyword evidence="3" id="KW-1185">Reference proteome</keyword>
<dbReference type="Proteomes" id="UP000887013">
    <property type="component" value="Unassembled WGS sequence"/>
</dbReference>
<evidence type="ECO:0000313" key="3">
    <source>
        <dbReference type="Proteomes" id="UP000887013"/>
    </source>
</evidence>
<evidence type="ECO:0000259" key="1">
    <source>
        <dbReference type="Pfam" id="PF13843"/>
    </source>
</evidence>
<sequence>MTIKRFSWILAHLYLNDNSLQTRRDEEHFEKLNKVYPLLSHPSERYESIFRSGKCQAINESMIKFNGRSSLKQNMSKKPIKRGYEVWMRCDESGFRYQFKIYTGKEKDVEKKFRRKSGKITK</sequence>
<name>A0A8X6TAY9_NEPPI</name>
<dbReference type="EMBL" id="BMAW01099600">
    <property type="protein sequence ID" value="GFS90833.1"/>
    <property type="molecule type" value="Genomic_DNA"/>
</dbReference>